<dbReference type="SUPFAM" id="SSF103481">
    <property type="entry name" value="Multidrug resistance efflux transporter EmrE"/>
    <property type="match status" value="2"/>
</dbReference>
<feature type="domain" description="EamA" evidence="2">
    <location>
        <begin position="15"/>
        <end position="149"/>
    </location>
</feature>
<dbReference type="PANTHER" id="PTHR22911">
    <property type="entry name" value="ACYL-MALONYL CONDENSING ENZYME-RELATED"/>
    <property type="match status" value="1"/>
</dbReference>
<keyword evidence="4" id="KW-1185">Reference proteome</keyword>
<dbReference type="EMBL" id="QBKS01000002">
    <property type="protein sequence ID" value="PTX54216.1"/>
    <property type="molecule type" value="Genomic_DNA"/>
</dbReference>
<evidence type="ECO:0000259" key="2">
    <source>
        <dbReference type="Pfam" id="PF00892"/>
    </source>
</evidence>
<dbReference type="AlphaFoldDB" id="A0A2T6BDT2"/>
<dbReference type="InterPro" id="IPR037185">
    <property type="entry name" value="EmrE-like"/>
</dbReference>
<protein>
    <submittedName>
        <fullName evidence="3">Drug/metabolite transporter (DMT)-like permease</fullName>
    </submittedName>
</protein>
<dbReference type="PANTHER" id="PTHR22911:SF103">
    <property type="entry name" value="BLR2811 PROTEIN"/>
    <property type="match status" value="1"/>
</dbReference>
<gene>
    <name evidence="3" type="ORF">C8N43_3028</name>
</gene>
<feature type="domain" description="EamA" evidence="2">
    <location>
        <begin position="158"/>
        <end position="288"/>
    </location>
</feature>
<proteinExistence type="predicted"/>
<feature type="transmembrane region" description="Helical" evidence="1">
    <location>
        <begin position="247"/>
        <end position="266"/>
    </location>
</feature>
<name>A0A2T6BDT2_9RHOB</name>
<feature type="transmembrane region" description="Helical" evidence="1">
    <location>
        <begin position="189"/>
        <end position="209"/>
    </location>
</feature>
<feature type="transmembrane region" description="Helical" evidence="1">
    <location>
        <begin position="108"/>
        <end position="126"/>
    </location>
</feature>
<dbReference type="Pfam" id="PF00892">
    <property type="entry name" value="EamA"/>
    <property type="match status" value="2"/>
</dbReference>
<feature type="transmembrane region" description="Helical" evidence="1">
    <location>
        <begin position="36"/>
        <end position="58"/>
    </location>
</feature>
<evidence type="ECO:0000256" key="1">
    <source>
        <dbReference type="SAM" id="Phobius"/>
    </source>
</evidence>
<organism evidence="3 4">
    <name type="scientific">Litoreibacter ponti</name>
    <dbReference type="NCBI Taxonomy" id="1510457"/>
    <lineage>
        <taxon>Bacteria</taxon>
        <taxon>Pseudomonadati</taxon>
        <taxon>Pseudomonadota</taxon>
        <taxon>Alphaproteobacteria</taxon>
        <taxon>Rhodobacterales</taxon>
        <taxon>Roseobacteraceae</taxon>
        <taxon>Litoreibacter</taxon>
    </lineage>
</organism>
<feature type="transmembrane region" description="Helical" evidence="1">
    <location>
        <begin position="272"/>
        <end position="290"/>
    </location>
</feature>
<feature type="transmembrane region" description="Helical" evidence="1">
    <location>
        <begin position="133"/>
        <end position="152"/>
    </location>
</feature>
<keyword evidence="1" id="KW-1133">Transmembrane helix</keyword>
<dbReference type="RefSeq" id="WP_245913047.1">
    <property type="nucleotide sequence ID" value="NZ_QBKS01000002.1"/>
</dbReference>
<keyword evidence="1" id="KW-0472">Membrane</keyword>
<comment type="caution">
    <text evidence="3">The sequence shown here is derived from an EMBL/GenBank/DDBJ whole genome shotgun (WGS) entry which is preliminary data.</text>
</comment>
<evidence type="ECO:0000313" key="3">
    <source>
        <dbReference type="EMBL" id="PTX54216.1"/>
    </source>
</evidence>
<dbReference type="InterPro" id="IPR000620">
    <property type="entry name" value="EamA_dom"/>
</dbReference>
<reference evidence="3 4" key="1">
    <citation type="submission" date="2018-04" db="EMBL/GenBank/DDBJ databases">
        <title>Genomic Encyclopedia of Archaeal and Bacterial Type Strains, Phase II (KMG-II): from individual species to whole genera.</title>
        <authorList>
            <person name="Goeker M."/>
        </authorList>
    </citation>
    <scope>NUCLEOTIDE SEQUENCE [LARGE SCALE GENOMIC DNA]</scope>
    <source>
        <strain evidence="3 4">DSM 100977</strain>
    </source>
</reference>
<dbReference type="Gene3D" id="1.10.3730.20">
    <property type="match status" value="1"/>
</dbReference>
<dbReference type="GO" id="GO:0016020">
    <property type="term" value="C:membrane"/>
    <property type="evidence" value="ECO:0007669"/>
    <property type="project" value="InterPro"/>
</dbReference>
<keyword evidence="1" id="KW-0812">Transmembrane</keyword>
<sequence>MSRVAVHALEDRASLGIAMMLAAWLCFSFIDTSVKWLVLAGLPALQLAFMRYFLHFFISTALVARGGLDLERFKTERPVLVLLRAYLLAASTALNFIALLYLPLTVTASIMFTSPILVCLLGWPLLGERVGPWRMAGIAVGFVGVLVVMRPFGSEFHWAMLLSLHNAVALALYSILTRKLSGVVAVETMQFYMGAFGTFALLPFAIWSWTNPANLTDWLIMIALGFWGWAGHEVLTRAHRFAPANTLMPYTYSFLIFLTLWSYAIWGHIPDAMTLLGAAIIIGSGLLIWARTRAAEHRTQG</sequence>
<dbReference type="Proteomes" id="UP000243978">
    <property type="component" value="Unassembled WGS sequence"/>
</dbReference>
<accession>A0A2T6BDT2</accession>
<feature type="transmembrane region" description="Helical" evidence="1">
    <location>
        <begin position="79"/>
        <end position="102"/>
    </location>
</feature>
<evidence type="ECO:0000313" key="4">
    <source>
        <dbReference type="Proteomes" id="UP000243978"/>
    </source>
</evidence>
<feature type="transmembrane region" description="Helical" evidence="1">
    <location>
        <begin position="215"/>
        <end position="235"/>
    </location>
</feature>
<feature type="transmembrane region" description="Helical" evidence="1">
    <location>
        <begin position="12"/>
        <end position="30"/>
    </location>
</feature>
<feature type="transmembrane region" description="Helical" evidence="1">
    <location>
        <begin position="158"/>
        <end position="177"/>
    </location>
</feature>